<keyword evidence="1" id="KW-1133">Transmembrane helix</keyword>
<accession>A0A7W9LNL5</accession>
<reference evidence="2 3" key="1">
    <citation type="submission" date="2020-08" db="EMBL/GenBank/DDBJ databases">
        <title>Sequencing the genomes of 1000 actinobacteria strains.</title>
        <authorList>
            <person name="Klenk H.-P."/>
        </authorList>
    </citation>
    <scope>NUCLEOTIDE SEQUENCE [LARGE SCALE GENOMIC DNA]</scope>
    <source>
        <strain evidence="2 3">DSM 102122</strain>
    </source>
</reference>
<protein>
    <submittedName>
        <fullName evidence="2">Uncharacterized protein</fullName>
    </submittedName>
</protein>
<sequence>MYHTPGITTGIGGGAAGAGALAMTGATTFAYVAAGVTLLLGGLLLLRTSRMRRAATTQD</sequence>
<proteinExistence type="predicted"/>
<evidence type="ECO:0000256" key="1">
    <source>
        <dbReference type="SAM" id="Phobius"/>
    </source>
</evidence>
<dbReference type="RefSeq" id="WP_184826190.1">
    <property type="nucleotide sequence ID" value="NZ_JACHMM010000001.1"/>
</dbReference>
<organism evidence="2 3">
    <name type="scientific">Jiangella mangrovi</name>
    <dbReference type="NCBI Taxonomy" id="1524084"/>
    <lineage>
        <taxon>Bacteria</taxon>
        <taxon>Bacillati</taxon>
        <taxon>Actinomycetota</taxon>
        <taxon>Actinomycetes</taxon>
        <taxon>Jiangellales</taxon>
        <taxon>Jiangellaceae</taxon>
        <taxon>Jiangella</taxon>
    </lineage>
</organism>
<keyword evidence="3" id="KW-1185">Reference proteome</keyword>
<comment type="caution">
    <text evidence="2">The sequence shown here is derived from an EMBL/GenBank/DDBJ whole genome shotgun (WGS) entry which is preliminary data.</text>
</comment>
<evidence type="ECO:0000313" key="2">
    <source>
        <dbReference type="EMBL" id="MBB5790257.1"/>
    </source>
</evidence>
<name>A0A7W9LNL5_9ACTN</name>
<dbReference type="EMBL" id="JACHMM010000001">
    <property type="protein sequence ID" value="MBB5790257.1"/>
    <property type="molecule type" value="Genomic_DNA"/>
</dbReference>
<dbReference type="AlphaFoldDB" id="A0A7W9LNL5"/>
<dbReference type="Proteomes" id="UP000542813">
    <property type="component" value="Unassembled WGS sequence"/>
</dbReference>
<evidence type="ECO:0000313" key="3">
    <source>
        <dbReference type="Proteomes" id="UP000542813"/>
    </source>
</evidence>
<keyword evidence="1" id="KW-0472">Membrane</keyword>
<keyword evidence="1" id="KW-0812">Transmembrane</keyword>
<gene>
    <name evidence="2" type="ORF">HD601_004832</name>
</gene>
<feature type="transmembrane region" description="Helical" evidence="1">
    <location>
        <begin position="28"/>
        <end position="46"/>
    </location>
</feature>